<evidence type="ECO:0000256" key="1">
    <source>
        <dbReference type="SAM" id="Phobius"/>
    </source>
</evidence>
<feature type="transmembrane region" description="Helical" evidence="1">
    <location>
        <begin position="59"/>
        <end position="80"/>
    </location>
</feature>
<accession>A0ABX2SXL1</accession>
<dbReference type="EMBL" id="JACBYF010000001">
    <property type="protein sequence ID" value="NYS46683.1"/>
    <property type="molecule type" value="Genomic_DNA"/>
</dbReference>
<keyword evidence="3" id="KW-1185">Reference proteome</keyword>
<protein>
    <submittedName>
        <fullName evidence="2">Uncharacterized protein</fullName>
    </submittedName>
</protein>
<keyword evidence="1" id="KW-0472">Membrane</keyword>
<evidence type="ECO:0000313" key="3">
    <source>
        <dbReference type="Proteomes" id="UP000531840"/>
    </source>
</evidence>
<sequence>MIPAVILITLLFIGFYKLIALSSLKITVFAVDFLLIFIYTTTFMHSEVSVKISSGYVVYFWDIVFGILAMGIYGFLILLIHRLLPI</sequence>
<reference evidence="2 3" key="1">
    <citation type="submission" date="2020-07" db="EMBL/GenBank/DDBJ databases">
        <title>MOT database genomes.</title>
        <authorList>
            <person name="Joseph S."/>
            <person name="Aduse-Opoku J."/>
            <person name="Hashim A."/>
            <person name="Wade W."/>
            <person name="Curtis M."/>
        </authorList>
    </citation>
    <scope>NUCLEOTIDE SEQUENCE [LARGE SCALE GENOMIC DNA]</scope>
    <source>
        <strain evidence="2 3">CIP 106318</strain>
    </source>
</reference>
<organism evidence="2 3">
    <name type="scientific">Gemelliphila palaticanis</name>
    <dbReference type="NCBI Taxonomy" id="81950"/>
    <lineage>
        <taxon>Bacteria</taxon>
        <taxon>Bacillati</taxon>
        <taxon>Bacillota</taxon>
        <taxon>Bacilli</taxon>
        <taxon>Bacillales</taxon>
        <taxon>Gemellaceae</taxon>
        <taxon>Gemelliphila</taxon>
    </lineage>
</organism>
<comment type="caution">
    <text evidence="2">The sequence shown here is derived from an EMBL/GenBank/DDBJ whole genome shotgun (WGS) entry which is preliminary data.</text>
</comment>
<name>A0ABX2SXL1_9BACL</name>
<keyword evidence="1" id="KW-1133">Transmembrane helix</keyword>
<keyword evidence="1" id="KW-0812">Transmembrane</keyword>
<evidence type="ECO:0000313" key="2">
    <source>
        <dbReference type="EMBL" id="NYS46683.1"/>
    </source>
</evidence>
<feature type="transmembrane region" description="Helical" evidence="1">
    <location>
        <begin position="7"/>
        <end position="39"/>
    </location>
</feature>
<gene>
    <name evidence="2" type="ORF">HZY85_00540</name>
</gene>
<proteinExistence type="predicted"/>
<dbReference type="Proteomes" id="UP000531840">
    <property type="component" value="Unassembled WGS sequence"/>
</dbReference>